<dbReference type="AlphaFoldDB" id="A0A7G9TBW0"/>
<keyword evidence="1" id="KW-0732">Signal</keyword>
<organism evidence="2 3">
    <name type="scientific">Pseudoxanthomonas mexicana</name>
    <dbReference type="NCBI Taxonomy" id="128785"/>
    <lineage>
        <taxon>Bacteria</taxon>
        <taxon>Pseudomonadati</taxon>
        <taxon>Pseudomonadota</taxon>
        <taxon>Gammaproteobacteria</taxon>
        <taxon>Lysobacterales</taxon>
        <taxon>Lysobacteraceae</taxon>
        <taxon>Pseudoxanthomonas</taxon>
    </lineage>
</organism>
<evidence type="ECO:0000256" key="1">
    <source>
        <dbReference type="SAM" id="SignalP"/>
    </source>
</evidence>
<gene>
    <name evidence="2" type="ORF">IAE60_17015</name>
</gene>
<accession>A0A7G9TBW0</accession>
<sequence length="196" mass="21096">MGVRRFVLGMVLAGAVVGQALAKDEIRASAEVNPPPAEALAAFDRYELRPATLSDAYAGHKTNQEALASFQRNLDERVGAWVAERNAAPAAHSPVRTLVVEPRIEKIRFISGGARFWAGAFAGSSRILVKMKLTDQATGQVIAEPEFYQHAKGMAGAWTFGAADNSMLVRSASLALDYLKDNHATAQGGRTGWEKE</sequence>
<proteinExistence type="predicted"/>
<protein>
    <recommendedName>
        <fullName evidence="4">DUF4410 domain-containing protein</fullName>
    </recommendedName>
</protein>
<dbReference type="GeneID" id="81472691"/>
<evidence type="ECO:0000313" key="2">
    <source>
        <dbReference type="EMBL" id="QNN77585.1"/>
    </source>
</evidence>
<feature type="signal peptide" evidence="1">
    <location>
        <begin position="1"/>
        <end position="22"/>
    </location>
</feature>
<dbReference type="RefSeq" id="WP_187573141.1">
    <property type="nucleotide sequence ID" value="NZ_CP060731.1"/>
</dbReference>
<name>A0A7G9TBW0_PSEMX</name>
<feature type="chain" id="PRO_5028824887" description="DUF4410 domain-containing protein" evidence="1">
    <location>
        <begin position="23"/>
        <end position="196"/>
    </location>
</feature>
<dbReference type="Proteomes" id="UP000515838">
    <property type="component" value="Chromosome"/>
</dbReference>
<evidence type="ECO:0008006" key="4">
    <source>
        <dbReference type="Google" id="ProtNLM"/>
    </source>
</evidence>
<reference evidence="2 3" key="1">
    <citation type="submission" date="2020-08" db="EMBL/GenBank/DDBJ databases">
        <title>Streptomycin Non-resistant strain, P. mexicana.</title>
        <authorList>
            <person name="Ganesh-Kumar S."/>
            <person name="Zhe T."/>
            <person name="Yu Z."/>
            <person name="Min Y."/>
        </authorList>
    </citation>
    <scope>NUCLEOTIDE SEQUENCE [LARGE SCALE GENOMIC DNA]</scope>
    <source>
        <strain evidence="2 3">GTZY2</strain>
    </source>
</reference>
<dbReference type="EMBL" id="CP060731">
    <property type="protein sequence ID" value="QNN77585.1"/>
    <property type="molecule type" value="Genomic_DNA"/>
</dbReference>
<evidence type="ECO:0000313" key="3">
    <source>
        <dbReference type="Proteomes" id="UP000515838"/>
    </source>
</evidence>